<dbReference type="SUPFAM" id="SSF48452">
    <property type="entry name" value="TPR-like"/>
    <property type="match status" value="1"/>
</dbReference>
<keyword evidence="2" id="KW-1185">Reference proteome</keyword>
<dbReference type="InterPro" id="IPR011990">
    <property type="entry name" value="TPR-like_helical_dom_sf"/>
</dbReference>
<dbReference type="Gene3D" id="1.25.40.10">
    <property type="entry name" value="Tetratricopeptide repeat domain"/>
    <property type="match status" value="1"/>
</dbReference>
<dbReference type="InterPro" id="IPR042861">
    <property type="entry name" value="TEX11"/>
</dbReference>
<organism evidence="1 2">
    <name type="scientific">Rhizoclosmatium globosum</name>
    <dbReference type="NCBI Taxonomy" id="329046"/>
    <lineage>
        <taxon>Eukaryota</taxon>
        <taxon>Fungi</taxon>
        <taxon>Fungi incertae sedis</taxon>
        <taxon>Chytridiomycota</taxon>
        <taxon>Chytridiomycota incertae sedis</taxon>
        <taxon>Chytridiomycetes</taxon>
        <taxon>Chytridiales</taxon>
        <taxon>Chytriomycetaceae</taxon>
        <taxon>Rhizoclosmatium</taxon>
    </lineage>
</organism>
<dbReference type="PANTHER" id="PTHR47083:SF1">
    <property type="entry name" value="TESTIS-EXPRESSED PROTEIN 11"/>
    <property type="match status" value="1"/>
</dbReference>
<comment type="caution">
    <text evidence="1">The sequence shown here is derived from an EMBL/GenBank/DDBJ whole genome shotgun (WGS) entry which is preliminary data.</text>
</comment>
<dbReference type="PANTHER" id="PTHR47083">
    <property type="entry name" value="TESTIS-EXPRESSED PROTEIN 11"/>
    <property type="match status" value="1"/>
</dbReference>
<dbReference type="EMBL" id="MCGO01000006">
    <property type="protein sequence ID" value="ORY50799.1"/>
    <property type="molecule type" value="Genomic_DNA"/>
</dbReference>
<protein>
    <recommendedName>
        <fullName evidence="3">Protein ZIP4 homolog</fullName>
    </recommendedName>
</protein>
<sequence>MLQHLFQDAVDWFLVALKLVTGDQGDDRNIAILLRKLALSYVQLKLYPEALDACNKAANCKEDLNSISTLYIKFLIYLEQGITNQAEECLAEMAKQLNDAGDKEKVLSFLLGAMDRSFKCGNQIMLRRILQTVLLYNEFEDVEFWRRTMLVIIRCLIRLSIAADVEEIGVERYKELLKYVETAIKSLELWKTSAKGTIIPELEAEISWMGKTCWNLGLRSCKDYPALSARFFCHAANAMKLEEVKEVESIESLTNRKIWFVNIYSNHELTTRQYLHRSFGRT</sequence>
<accession>A0A1Y2CUR4</accession>
<proteinExistence type="predicted"/>
<reference evidence="1 2" key="1">
    <citation type="submission" date="2016-07" db="EMBL/GenBank/DDBJ databases">
        <title>Pervasive Adenine N6-methylation of Active Genes in Fungi.</title>
        <authorList>
            <consortium name="DOE Joint Genome Institute"/>
            <person name="Mondo S.J."/>
            <person name="Dannebaum R.O."/>
            <person name="Kuo R.C."/>
            <person name="Labutti K."/>
            <person name="Haridas S."/>
            <person name="Kuo A."/>
            <person name="Salamov A."/>
            <person name="Ahrendt S.R."/>
            <person name="Lipzen A."/>
            <person name="Sullivan W."/>
            <person name="Andreopoulos W.B."/>
            <person name="Clum A."/>
            <person name="Lindquist E."/>
            <person name="Daum C."/>
            <person name="Ramamoorthy G.K."/>
            <person name="Gryganskyi A."/>
            <person name="Culley D."/>
            <person name="Magnuson J.K."/>
            <person name="James T.Y."/>
            <person name="O'Malley M.A."/>
            <person name="Stajich J.E."/>
            <person name="Spatafora J.W."/>
            <person name="Visel A."/>
            <person name="Grigoriev I.V."/>
        </authorList>
    </citation>
    <scope>NUCLEOTIDE SEQUENCE [LARGE SCALE GENOMIC DNA]</scope>
    <source>
        <strain evidence="1 2">JEL800</strain>
    </source>
</reference>
<dbReference type="STRING" id="329046.A0A1Y2CUR4"/>
<dbReference type="AlphaFoldDB" id="A0A1Y2CUR4"/>
<dbReference type="OrthoDB" id="2142425at2759"/>
<dbReference type="Proteomes" id="UP000193642">
    <property type="component" value="Unassembled WGS sequence"/>
</dbReference>
<evidence type="ECO:0000313" key="1">
    <source>
        <dbReference type="EMBL" id="ORY50799.1"/>
    </source>
</evidence>
<evidence type="ECO:0008006" key="3">
    <source>
        <dbReference type="Google" id="ProtNLM"/>
    </source>
</evidence>
<name>A0A1Y2CUR4_9FUNG</name>
<evidence type="ECO:0000313" key="2">
    <source>
        <dbReference type="Proteomes" id="UP000193642"/>
    </source>
</evidence>
<gene>
    <name evidence="1" type="ORF">BCR33DRAFT_496016</name>
</gene>